<dbReference type="GO" id="GO:0016020">
    <property type="term" value="C:membrane"/>
    <property type="evidence" value="ECO:0007669"/>
    <property type="project" value="UniProtKB-SubCell"/>
</dbReference>
<dbReference type="Proteomes" id="UP001144673">
    <property type="component" value="Chromosome 1"/>
</dbReference>
<evidence type="ECO:0000256" key="1">
    <source>
        <dbReference type="ARBA" id="ARBA00004370"/>
    </source>
</evidence>
<dbReference type="Gene3D" id="2.60.120.920">
    <property type="match status" value="1"/>
</dbReference>
<keyword evidence="2" id="KW-0812">Transmembrane</keyword>
<dbReference type="GeneID" id="80893696"/>
<evidence type="ECO:0008006" key="8">
    <source>
        <dbReference type="Google" id="ProtNLM"/>
    </source>
</evidence>
<evidence type="ECO:0000313" key="6">
    <source>
        <dbReference type="EMBL" id="KAJ4164883.1"/>
    </source>
</evidence>
<comment type="subcellular location">
    <subcellularLocation>
        <location evidence="1">Membrane</location>
    </subcellularLocation>
</comment>
<dbReference type="InterPro" id="IPR035780">
    <property type="entry name" value="SPRY_Ssh4-like"/>
</dbReference>
<sequence>MKHPDARACNVIMCFGGKNERSDDPPPRPVPNYQSQSHNNENKMSSFASNNPYNNRPGQNQSGSNGEGGSSSYYNAPGQQQYAPPPGPPPSHNQQPQEDFAPPPGPPPSHRPQQQDDYAPPPGPPPGKGQDNSSWIKPPQDGPSQQPQHNWETAVPDTSLFPPPPALFSGYDRSPANNATEEECNAGEAWCEDHQLTAPIQLDAAGADALRHHNFRLIEPTGFSGRLGWQSPGVWDVSTPRKTPDRALISYPPLYVVREHDPTRTQRPKTVYYEIKLRRGSKTANVALGFTALPYPSFRLPGWHRGSLAVHGDDGHKYINDPWGGKDFTGPFRQGETYGIGLKVSPSPEAAHKGHVQIFFTRNGVESGSWNLHEETDAEEDRAVTGMEGFHDLCACIGVCDETDFEVVFDPSKWMYQGIEKEY</sequence>
<evidence type="ECO:0000256" key="4">
    <source>
        <dbReference type="ARBA" id="ARBA00023136"/>
    </source>
</evidence>
<dbReference type="EMBL" id="JAJHUN010000001">
    <property type="protein sequence ID" value="KAJ4164883.1"/>
    <property type="molecule type" value="Genomic_DNA"/>
</dbReference>
<keyword evidence="7" id="KW-1185">Reference proteome</keyword>
<dbReference type="AlphaFoldDB" id="A0A9W8QMY5"/>
<proteinExistence type="predicted"/>
<evidence type="ECO:0000256" key="2">
    <source>
        <dbReference type="ARBA" id="ARBA00022692"/>
    </source>
</evidence>
<gene>
    <name evidence="6" type="ORF">LMH87_006537</name>
</gene>
<dbReference type="KEGG" id="amus:LMH87_006537"/>
<feature type="compositionally biased region" description="Polar residues" evidence="5">
    <location>
        <begin position="32"/>
        <end position="57"/>
    </location>
</feature>
<dbReference type="CDD" id="cd12910">
    <property type="entry name" value="SPRY_SSH4_like"/>
    <property type="match status" value="1"/>
</dbReference>
<comment type="caution">
    <text evidence="6">The sequence shown here is derived from an EMBL/GenBank/DDBJ whole genome shotgun (WGS) entry which is preliminary data.</text>
</comment>
<feature type="compositionally biased region" description="Low complexity" evidence="5">
    <location>
        <begin position="58"/>
        <end position="82"/>
    </location>
</feature>
<dbReference type="RefSeq" id="XP_056059798.1">
    <property type="nucleotide sequence ID" value="XM_056204441.1"/>
</dbReference>
<feature type="compositionally biased region" description="Pro residues" evidence="5">
    <location>
        <begin position="101"/>
        <end position="110"/>
    </location>
</feature>
<dbReference type="InterPro" id="IPR043136">
    <property type="entry name" value="B30.2/SPRY_sf"/>
</dbReference>
<name>A0A9W8QMY5_AKAMU</name>
<organism evidence="6 7">
    <name type="scientific">Akanthomyces muscarius</name>
    <name type="common">Entomopathogenic fungus</name>
    <name type="synonym">Lecanicillium muscarium</name>
    <dbReference type="NCBI Taxonomy" id="2231603"/>
    <lineage>
        <taxon>Eukaryota</taxon>
        <taxon>Fungi</taxon>
        <taxon>Dikarya</taxon>
        <taxon>Ascomycota</taxon>
        <taxon>Pezizomycotina</taxon>
        <taxon>Sordariomycetes</taxon>
        <taxon>Hypocreomycetidae</taxon>
        <taxon>Hypocreales</taxon>
        <taxon>Cordycipitaceae</taxon>
        <taxon>Akanthomyces</taxon>
    </lineage>
</organism>
<protein>
    <recommendedName>
        <fullName evidence="8">SPRY domain-containing protein</fullName>
    </recommendedName>
</protein>
<keyword evidence="3" id="KW-1133">Transmembrane helix</keyword>
<evidence type="ECO:0000256" key="3">
    <source>
        <dbReference type="ARBA" id="ARBA00022989"/>
    </source>
</evidence>
<feature type="compositionally biased region" description="Polar residues" evidence="5">
    <location>
        <begin position="142"/>
        <end position="151"/>
    </location>
</feature>
<evidence type="ECO:0000256" key="5">
    <source>
        <dbReference type="SAM" id="MobiDB-lite"/>
    </source>
</evidence>
<accession>A0A9W8QMY5</accession>
<reference evidence="6" key="1">
    <citation type="journal article" date="2023" name="Access Microbiol">
        <title>De-novo genome assembly for Akanthomyces muscarius, a biocontrol agent of insect agricultural pests.</title>
        <authorList>
            <person name="Erdos Z."/>
            <person name="Studholme D.J."/>
            <person name="Raymond B."/>
            <person name="Sharma M."/>
        </authorList>
    </citation>
    <scope>NUCLEOTIDE SEQUENCE</scope>
    <source>
        <strain evidence="6">Ve6</strain>
    </source>
</reference>
<feature type="region of interest" description="Disordered" evidence="5">
    <location>
        <begin position="16"/>
        <end position="169"/>
    </location>
</feature>
<evidence type="ECO:0000313" key="7">
    <source>
        <dbReference type="Proteomes" id="UP001144673"/>
    </source>
</evidence>
<keyword evidence="4" id="KW-0472">Membrane</keyword>